<feature type="transmembrane region" description="Helical" evidence="1">
    <location>
        <begin position="204"/>
        <end position="223"/>
    </location>
</feature>
<feature type="signal peptide" evidence="2">
    <location>
        <begin position="1"/>
        <end position="23"/>
    </location>
</feature>
<dbReference type="Proteomes" id="UP001479436">
    <property type="component" value="Unassembled WGS sequence"/>
</dbReference>
<name>A0ABR2WTR4_9FUNG</name>
<evidence type="ECO:0000313" key="4">
    <source>
        <dbReference type="Proteomes" id="UP001479436"/>
    </source>
</evidence>
<protein>
    <submittedName>
        <fullName evidence="3">Uncharacterized protein</fullName>
    </submittedName>
</protein>
<evidence type="ECO:0000313" key="3">
    <source>
        <dbReference type="EMBL" id="KAK9764881.1"/>
    </source>
</evidence>
<reference evidence="3 4" key="1">
    <citation type="submission" date="2023-04" db="EMBL/GenBank/DDBJ databases">
        <title>Genome of Basidiobolus ranarum AG-B5.</title>
        <authorList>
            <person name="Stajich J.E."/>
            <person name="Carter-House D."/>
            <person name="Gryganskyi A."/>
        </authorList>
    </citation>
    <scope>NUCLEOTIDE SEQUENCE [LARGE SCALE GENOMIC DNA]</scope>
    <source>
        <strain evidence="3 4">AG-B5</strain>
    </source>
</reference>
<keyword evidence="1" id="KW-1133">Transmembrane helix</keyword>
<dbReference type="EMBL" id="JASJQH010000351">
    <property type="protein sequence ID" value="KAK9764881.1"/>
    <property type="molecule type" value="Genomic_DNA"/>
</dbReference>
<feature type="chain" id="PRO_5045987860" evidence="2">
    <location>
        <begin position="24"/>
        <end position="249"/>
    </location>
</feature>
<keyword evidence="1" id="KW-0812">Transmembrane</keyword>
<evidence type="ECO:0000256" key="1">
    <source>
        <dbReference type="SAM" id="Phobius"/>
    </source>
</evidence>
<organism evidence="3 4">
    <name type="scientific">Basidiobolus ranarum</name>
    <dbReference type="NCBI Taxonomy" id="34480"/>
    <lineage>
        <taxon>Eukaryota</taxon>
        <taxon>Fungi</taxon>
        <taxon>Fungi incertae sedis</taxon>
        <taxon>Zoopagomycota</taxon>
        <taxon>Entomophthoromycotina</taxon>
        <taxon>Basidiobolomycetes</taxon>
        <taxon>Basidiobolales</taxon>
        <taxon>Basidiobolaceae</taxon>
        <taxon>Basidiobolus</taxon>
    </lineage>
</organism>
<keyword evidence="2" id="KW-0732">Signal</keyword>
<comment type="caution">
    <text evidence="3">The sequence shown here is derived from an EMBL/GenBank/DDBJ whole genome shotgun (WGS) entry which is preliminary data.</text>
</comment>
<accession>A0ABR2WTR4</accession>
<sequence length="249" mass="28026">MNSIWCTLQKFLIIACLVNCAVSFSPQNSLKMFVTYELAWLNAKSGQFGANMTISLPQESTSNWKLKIKYQQPTTKIALYWDGDPNTGDTWNTMSDKSDSYIVEPKKSNRLVRSYLFNALFPVSDEELATDIVKAYTLPASYIVILDDGSSITLNVEDDFKAMWSTVPTKRFGPYDRAYPPGVSASPSGPTPDGTTIVGTPIGLYMYGAVFLIGAMAYFFGTFQRSRFRSQFRYQMNLRDEIKMVPMSN</sequence>
<evidence type="ECO:0000256" key="2">
    <source>
        <dbReference type="SAM" id="SignalP"/>
    </source>
</evidence>
<keyword evidence="4" id="KW-1185">Reference proteome</keyword>
<keyword evidence="1" id="KW-0472">Membrane</keyword>
<gene>
    <name evidence="3" type="ORF">K7432_007252</name>
</gene>
<proteinExistence type="predicted"/>